<accession>A0ABV9HTI0</accession>
<gene>
    <name evidence="1" type="ORF">ACFO3O_03880</name>
</gene>
<proteinExistence type="predicted"/>
<keyword evidence="2" id="KW-1185">Reference proteome</keyword>
<dbReference type="EMBL" id="JBHSFV010000001">
    <property type="protein sequence ID" value="MFC4633030.1"/>
    <property type="molecule type" value="Genomic_DNA"/>
</dbReference>
<reference evidence="2" key="1">
    <citation type="journal article" date="2019" name="Int. J. Syst. Evol. Microbiol.">
        <title>The Global Catalogue of Microorganisms (GCM) 10K type strain sequencing project: providing services to taxonomists for standard genome sequencing and annotation.</title>
        <authorList>
            <consortium name="The Broad Institute Genomics Platform"/>
            <consortium name="The Broad Institute Genome Sequencing Center for Infectious Disease"/>
            <person name="Wu L."/>
            <person name="Ma J."/>
        </authorList>
    </citation>
    <scope>NUCLEOTIDE SEQUENCE [LARGE SCALE GENOMIC DNA]</scope>
    <source>
        <strain evidence="2">YJ-61-S</strain>
    </source>
</reference>
<comment type="caution">
    <text evidence="1">The sequence shown here is derived from an EMBL/GenBank/DDBJ whole genome shotgun (WGS) entry which is preliminary data.</text>
</comment>
<dbReference type="Proteomes" id="UP001596043">
    <property type="component" value="Unassembled WGS sequence"/>
</dbReference>
<organism evidence="1 2">
    <name type="scientific">Dokdonia ponticola</name>
    <dbReference type="NCBI Taxonomy" id="2041041"/>
    <lineage>
        <taxon>Bacteria</taxon>
        <taxon>Pseudomonadati</taxon>
        <taxon>Bacteroidota</taxon>
        <taxon>Flavobacteriia</taxon>
        <taxon>Flavobacteriales</taxon>
        <taxon>Flavobacteriaceae</taxon>
        <taxon>Dokdonia</taxon>
    </lineage>
</organism>
<dbReference type="InterPro" id="IPR010321">
    <property type="entry name" value="DUF922"/>
</dbReference>
<sequence>MKHLHKGLLIAFVILCSYVVAPERIAWESNKKLSWKDFKGNPNANGGFVASTSSGMSQSYVINGNGLLNKKETHVTAHFYPEYSWYSAKDTTARLLKHEQTHFDITEIHARILNRRIQSYAFTSNSKKEVKALYEQVEEERRVMQRAFDKETNHSINREAERKWEEKIARLLLRQ</sequence>
<evidence type="ECO:0000313" key="1">
    <source>
        <dbReference type="EMBL" id="MFC4633030.1"/>
    </source>
</evidence>
<dbReference type="RefSeq" id="WP_379977190.1">
    <property type="nucleotide sequence ID" value="NZ_JBHSFV010000001.1"/>
</dbReference>
<protein>
    <submittedName>
        <fullName evidence="1">DUF922 domain-containing protein</fullName>
    </submittedName>
</protein>
<dbReference type="Pfam" id="PF06037">
    <property type="entry name" value="DUF922"/>
    <property type="match status" value="1"/>
</dbReference>
<name>A0ABV9HTI0_9FLAO</name>
<evidence type="ECO:0000313" key="2">
    <source>
        <dbReference type="Proteomes" id="UP001596043"/>
    </source>
</evidence>